<dbReference type="Gene3D" id="1.20.144.10">
    <property type="entry name" value="Phosphatidic acid phosphatase type 2/haloperoxidase"/>
    <property type="match status" value="1"/>
</dbReference>
<proteinExistence type="predicted"/>
<dbReference type="PANTHER" id="PTHR14969:SF13">
    <property type="entry name" value="AT30094P"/>
    <property type="match status" value="1"/>
</dbReference>
<reference evidence="4" key="1">
    <citation type="submission" date="2022-08" db="EMBL/GenBank/DDBJ databases">
        <title>Novel sulphate-reducing endosymbionts in the free-living metamonad Anaeramoeba.</title>
        <authorList>
            <person name="Jerlstrom-Hultqvist J."/>
            <person name="Cepicka I."/>
            <person name="Gallot-Lavallee L."/>
            <person name="Salas-Leiva D."/>
            <person name="Curtis B.A."/>
            <person name="Zahonova K."/>
            <person name="Pipaliya S."/>
            <person name="Dacks J."/>
            <person name="Roger A.J."/>
        </authorList>
    </citation>
    <scope>NUCLEOTIDE SEQUENCE</scope>
    <source>
        <strain evidence="4">Busselton2</strain>
    </source>
</reference>
<feature type="signal peptide" evidence="2">
    <location>
        <begin position="1"/>
        <end position="21"/>
    </location>
</feature>
<dbReference type="EMBL" id="JANTQA010000070">
    <property type="protein sequence ID" value="KAJ3425576.1"/>
    <property type="molecule type" value="Genomic_DNA"/>
</dbReference>
<feature type="transmembrane region" description="Helical" evidence="1">
    <location>
        <begin position="219"/>
        <end position="236"/>
    </location>
</feature>
<accession>A0AAV7YAI3</accession>
<feature type="transmembrane region" description="Helical" evidence="1">
    <location>
        <begin position="191"/>
        <end position="212"/>
    </location>
</feature>
<keyword evidence="1" id="KW-1133">Transmembrane helix</keyword>
<feature type="domain" description="Phosphatidic acid phosphatase type 2/haloperoxidase" evidence="3">
    <location>
        <begin position="107"/>
        <end position="220"/>
    </location>
</feature>
<dbReference type="PANTHER" id="PTHR14969">
    <property type="entry name" value="SPHINGOSINE-1-PHOSPHATE PHOSPHOHYDROLASE"/>
    <property type="match status" value="1"/>
</dbReference>
<dbReference type="InterPro" id="IPR000326">
    <property type="entry name" value="PAP2/HPO"/>
</dbReference>
<keyword evidence="1" id="KW-0812">Transmembrane</keyword>
<evidence type="ECO:0000256" key="2">
    <source>
        <dbReference type="SAM" id="SignalP"/>
    </source>
</evidence>
<feature type="transmembrane region" description="Helical" evidence="1">
    <location>
        <begin position="101"/>
        <end position="122"/>
    </location>
</feature>
<organism evidence="4 5">
    <name type="scientific">Anaeramoeba flamelloides</name>
    <dbReference type="NCBI Taxonomy" id="1746091"/>
    <lineage>
        <taxon>Eukaryota</taxon>
        <taxon>Metamonada</taxon>
        <taxon>Anaeramoebidae</taxon>
        <taxon>Anaeramoeba</taxon>
    </lineage>
</organism>
<evidence type="ECO:0000256" key="1">
    <source>
        <dbReference type="SAM" id="Phobius"/>
    </source>
</evidence>
<dbReference type="Pfam" id="PF01569">
    <property type="entry name" value="PAP2"/>
    <property type="match status" value="1"/>
</dbReference>
<name>A0AAV7YAI3_9EUKA</name>
<protein>
    <recommendedName>
        <fullName evidence="3">Phosphatidic acid phosphatase type 2/haloperoxidase domain-containing protein</fullName>
    </recommendedName>
</protein>
<gene>
    <name evidence="4" type="ORF">M0812_28021</name>
</gene>
<keyword evidence="1" id="KW-0472">Membrane</keyword>
<feature type="chain" id="PRO_5043787437" description="Phosphatidic acid phosphatase type 2/haloperoxidase domain-containing protein" evidence="2">
    <location>
        <begin position="22"/>
        <end position="396"/>
    </location>
</feature>
<evidence type="ECO:0000313" key="4">
    <source>
        <dbReference type="EMBL" id="KAJ3425576.1"/>
    </source>
</evidence>
<feature type="transmembrane region" description="Helical" evidence="1">
    <location>
        <begin position="63"/>
        <end position="80"/>
    </location>
</feature>
<evidence type="ECO:0000313" key="5">
    <source>
        <dbReference type="Proteomes" id="UP001146793"/>
    </source>
</evidence>
<dbReference type="AlphaFoldDB" id="A0AAV7YAI3"/>
<feature type="transmembrane region" description="Helical" evidence="1">
    <location>
        <begin position="368"/>
        <end position="385"/>
    </location>
</feature>
<evidence type="ECO:0000259" key="3">
    <source>
        <dbReference type="Pfam" id="PF01569"/>
    </source>
</evidence>
<comment type="caution">
    <text evidence="4">The sequence shown here is derived from an EMBL/GenBank/DDBJ whole genome shotgun (WGS) entry which is preliminary data.</text>
</comment>
<dbReference type="GO" id="GO:0042392">
    <property type="term" value="F:sphingosine-1-phosphate phosphatase activity"/>
    <property type="evidence" value="ECO:0007669"/>
    <property type="project" value="TreeGrafter"/>
</dbReference>
<dbReference type="InterPro" id="IPR036938">
    <property type="entry name" value="PAP2/HPO_sf"/>
</dbReference>
<dbReference type="Proteomes" id="UP001146793">
    <property type="component" value="Unassembled WGS sequence"/>
</dbReference>
<sequence>MLKITTFCILFFLVSLHTAECSQVCKNENSDMFLNKCFKEYPNGFWTLLADTIKWWVNPRTDVIIVAVMIFGLPVIMFGTKKRDYVSKALYSKFLRTKFALLNLLHRICYGLVLDVILYTIFKQKRPCKCDLDGSGNYVHIGSIYGMPSGDAMNGAIVAMSIFDFAPINVVGSRIFSTLILLIVMAERVALGYHTIGQVTAGASIGIVLHFCSTRLPQWFNFAASSVQFILSWWVLILDNDNIKVEKGSFNNLYAWVMWGNCFLLIEFFLSFRMWSKVIGWSRLKYSYASILKFLKNNKLKLYQNTLRQNALFEEYSENQDKKKNLIESESLSSELGISSQEEAKETTNLIEDKEEKNKVPIVKISDFWYDFVVFLVFGFGFMFFQDTITQYAYPV</sequence>
<dbReference type="SUPFAM" id="SSF48317">
    <property type="entry name" value="Acid phosphatase/Vanadium-dependent haloperoxidase"/>
    <property type="match status" value="1"/>
</dbReference>
<keyword evidence="2" id="KW-0732">Signal</keyword>
<feature type="transmembrane region" description="Helical" evidence="1">
    <location>
        <begin position="256"/>
        <end position="275"/>
    </location>
</feature>